<feature type="region of interest" description="Disordered" evidence="1">
    <location>
        <begin position="1"/>
        <end position="25"/>
    </location>
</feature>
<reference evidence="2" key="6">
    <citation type="journal article" date="2002" name="Nature">
        <title>Analysis of the mouse transcriptome based on functional annotation of 60,770 full-length cDNAs.</title>
        <authorList>
            <consortium name="The FANTOM Consortium and the RIKEN Genome Exploration Research Group Phase I and II Team"/>
        </authorList>
    </citation>
    <scope>NUCLEOTIDE SEQUENCE</scope>
    <source>
        <strain evidence="2">C57BL/6J</strain>
        <tissue evidence="2">Liver</tissue>
    </source>
</reference>
<sequence length="133" mass="15180">MRKKQKDKNKQKKNKKQKNQQNVYQKTQTNEQCLSNFTVSVEFSCKYVSNDIFLGKKNLYNVVECEGQLSPRHRRLKAASAGVVIGRFICASVTENFEHPGTRYPHLNDISLRTTFVGLCVSLDTFSTTVGDE</sequence>
<organism evidence="2">
    <name type="scientific">Mus musculus</name>
    <name type="common">Mouse</name>
    <dbReference type="NCBI Taxonomy" id="10090"/>
    <lineage>
        <taxon>Eukaryota</taxon>
        <taxon>Metazoa</taxon>
        <taxon>Chordata</taxon>
        <taxon>Craniata</taxon>
        <taxon>Vertebrata</taxon>
        <taxon>Euteleostomi</taxon>
        <taxon>Mammalia</taxon>
        <taxon>Eutheria</taxon>
        <taxon>Euarchontoglires</taxon>
        <taxon>Glires</taxon>
        <taxon>Rodentia</taxon>
        <taxon>Myomorpha</taxon>
        <taxon>Muroidea</taxon>
        <taxon>Muridae</taxon>
        <taxon>Murinae</taxon>
        <taxon>Mus</taxon>
        <taxon>Mus</taxon>
    </lineage>
</organism>
<reference evidence="2" key="2">
    <citation type="journal article" date="2000" name="Genome Res.">
        <title>Normalization and subtraction of cap-trapper-selected cDNAs to prepare full-length cDNA libraries for rapid discovery of new genes.</title>
        <authorList>
            <person name="Carninci P."/>
            <person name="Shibata Y."/>
            <person name="Hayatsu N."/>
            <person name="Sugahara Y."/>
            <person name="Shibata K."/>
            <person name="Itoh M."/>
            <person name="Konno H."/>
            <person name="Okazaki Y."/>
            <person name="Muramatsu M."/>
            <person name="Hayashizaki Y."/>
        </authorList>
    </citation>
    <scope>NUCLEOTIDE SEQUENCE</scope>
    <source>
        <strain evidence="2">C57BL/6J</strain>
        <tissue evidence="2">Liver</tissue>
    </source>
</reference>
<evidence type="ECO:0000256" key="1">
    <source>
        <dbReference type="SAM" id="MobiDB-lite"/>
    </source>
</evidence>
<reference evidence="2" key="1">
    <citation type="journal article" date="1999" name="Methods Enzymol.">
        <title>High-efficiency full-length cDNA cloning.</title>
        <authorList>
            <person name="Carninci P."/>
            <person name="Hayashizaki Y."/>
        </authorList>
    </citation>
    <scope>NUCLEOTIDE SEQUENCE</scope>
    <source>
        <strain evidence="2">C57BL/6J</strain>
        <tissue evidence="2">Liver</tissue>
    </source>
</reference>
<protein>
    <submittedName>
        <fullName evidence="2">Uncharacterized protein</fullName>
    </submittedName>
</protein>
<evidence type="ECO:0000313" key="3">
    <source>
        <dbReference type="MGI" id="MGI:103188"/>
    </source>
</evidence>
<reference evidence="2" key="3">
    <citation type="journal article" date="2000" name="Genome Res.">
        <title>RIKEN integrated sequence analysis (RISA) system--384-format sequencing pipeline with 384 multicapillary sequencer.</title>
        <authorList>
            <person name="Shibata K."/>
            <person name="Itoh M."/>
            <person name="Aizawa K."/>
            <person name="Nagaoka S."/>
            <person name="Sasaki N."/>
            <person name="Carninci P."/>
            <person name="Konno H."/>
            <person name="Akiyama J."/>
            <person name="Nishi K."/>
            <person name="Kitsunai T."/>
            <person name="Tashiro H."/>
            <person name="Itoh M."/>
            <person name="Sumi N."/>
            <person name="Ishii Y."/>
            <person name="Nakamura S."/>
            <person name="Hazama M."/>
            <person name="Nishine T."/>
            <person name="Harada A."/>
            <person name="Yamamoto R."/>
            <person name="Matsumoto H."/>
            <person name="Sakaguchi S."/>
            <person name="Ikegami T."/>
            <person name="Kashiwagi K."/>
            <person name="Fujiwake S."/>
            <person name="Inoue K."/>
            <person name="Togawa Y."/>
            <person name="Izawa M."/>
            <person name="Ohara E."/>
            <person name="Watahiki M."/>
            <person name="Yoneda Y."/>
            <person name="Ishikawa T."/>
            <person name="Ozawa K."/>
            <person name="Tanaka T."/>
            <person name="Matsuura S."/>
            <person name="Kawai J."/>
            <person name="Okazaki Y."/>
            <person name="Muramatsu M."/>
            <person name="Inoue Y."/>
            <person name="Kira A."/>
            <person name="Hayashizaki Y."/>
        </authorList>
    </citation>
    <scope>NUCLEOTIDE SEQUENCE</scope>
    <source>
        <strain evidence="2">C57BL/6J</strain>
        <tissue evidence="2">Liver</tissue>
    </source>
</reference>
<gene>
    <name evidence="3" type="primary">Nfib</name>
</gene>
<proteinExistence type="evidence at transcript level"/>
<evidence type="ECO:0000313" key="2">
    <source>
        <dbReference type="EMBL" id="BAC34160.1"/>
    </source>
</evidence>
<dbReference type="AGR" id="MGI:103188"/>
<reference evidence="2" key="7">
    <citation type="journal article" date="2005" name="Science">
        <title>The Transcriptional Landscape of the Mammalian Genome.</title>
        <authorList>
            <consortium name="The FANTOM Consortium"/>
            <consortium name="Riken Genome Exploration Research Group and Genome Science Group (Genome Network Project Core Group)"/>
        </authorList>
    </citation>
    <scope>NUCLEOTIDE SEQUENCE</scope>
    <source>
        <strain evidence="2">C57BL/6J</strain>
        <tissue evidence="2">Liver</tissue>
    </source>
</reference>
<dbReference type="EMBL" id="AK050276">
    <property type="protein sequence ID" value="BAC34160.1"/>
    <property type="molecule type" value="mRNA"/>
</dbReference>
<feature type="compositionally biased region" description="Basic residues" evidence="1">
    <location>
        <begin position="1"/>
        <end position="18"/>
    </location>
</feature>
<dbReference type="AlphaFoldDB" id="Q8C7G6"/>
<name>Q8C7G6_MOUSE</name>
<reference evidence="2" key="8">
    <citation type="journal article" date="2005" name="Science">
        <title>Antisense Transcription in the Mammalian Transcriptome.</title>
        <authorList>
            <consortium name="RIKEN Genome Exploration Research Group and Genome Science Group (Genome Network Project Core Group) and the FANTOM Consortium"/>
        </authorList>
    </citation>
    <scope>NUCLEOTIDE SEQUENCE</scope>
    <source>
        <strain evidence="2">C57BL/6J</strain>
        <tissue evidence="2">Liver</tissue>
    </source>
</reference>
<dbReference type="MGI" id="MGI:103188">
    <property type="gene designation" value="Nfib"/>
</dbReference>
<reference evidence="2" key="5">
    <citation type="submission" date="2001-07" db="EMBL/GenBank/DDBJ databases">
        <authorList>
            <person name="Adachi J."/>
            <person name="Aizawa K."/>
            <person name="Akimura T."/>
            <person name="Arakawa T."/>
            <person name="Bono H."/>
            <person name="Carninci P."/>
            <person name="Fukuda S."/>
            <person name="Furuno M."/>
            <person name="Hanagaki T."/>
            <person name="Hara A."/>
            <person name="Hashizume W."/>
            <person name="Hayashida K."/>
            <person name="Hayatsu N."/>
            <person name="Hiramoto K."/>
            <person name="Hiraoka T."/>
            <person name="Hirozane T."/>
            <person name="Hori F."/>
            <person name="Imotani K."/>
            <person name="Ishii Y."/>
            <person name="Itoh M."/>
            <person name="Kagawa I."/>
            <person name="Kasukawa T."/>
            <person name="Katoh H."/>
            <person name="Kawai J."/>
            <person name="Kojima Y."/>
            <person name="Kondo S."/>
            <person name="Konno H."/>
            <person name="Kouda M."/>
            <person name="Koya S."/>
            <person name="Kurihara C."/>
            <person name="Matsuyama T."/>
            <person name="Miyazaki A."/>
            <person name="Murata M."/>
            <person name="Nakamura M."/>
            <person name="Nishi K."/>
            <person name="Nomura K."/>
            <person name="Numazaki R."/>
            <person name="Ohno M."/>
            <person name="Ohsato N."/>
            <person name="Okazaki Y."/>
            <person name="Saito R."/>
            <person name="Saitoh H."/>
            <person name="Sakai C."/>
            <person name="Sakai K."/>
            <person name="Sakazume N."/>
            <person name="Sano H."/>
            <person name="Sasaki D."/>
            <person name="Shibata K."/>
            <person name="Shinagawa A."/>
            <person name="Shiraki T."/>
            <person name="Sogabe Y."/>
            <person name="Tagami M."/>
            <person name="Tagawa A."/>
            <person name="Takahashi F."/>
            <person name="Takaku-Akahira S."/>
            <person name="Takeda Y."/>
            <person name="Tanaka T."/>
            <person name="Tomaru A."/>
            <person name="Toya T."/>
            <person name="Yasunishi A."/>
            <person name="Muramatsu M."/>
            <person name="Hayashizaki Y."/>
        </authorList>
    </citation>
    <scope>NUCLEOTIDE SEQUENCE</scope>
    <source>
        <strain evidence="2">C57BL/6J</strain>
        <tissue evidence="2">Liver</tissue>
    </source>
</reference>
<reference evidence="2" key="4">
    <citation type="journal article" date="2001" name="Nature">
        <title>Functional annotation of a full-length mouse cDNA collection.</title>
        <authorList>
            <consortium name="The RIKEN Genome Exploration Research Group Phase II Team and the FANTOM Consortium"/>
        </authorList>
    </citation>
    <scope>NUCLEOTIDE SEQUENCE</scope>
    <source>
        <strain evidence="2">C57BL/6J</strain>
        <tissue evidence="2">Liver</tissue>
    </source>
</reference>
<accession>Q8C7G6</accession>